<dbReference type="Gene3D" id="3.40.50.150">
    <property type="entry name" value="Vaccinia Virus protein VP39"/>
    <property type="match status" value="1"/>
</dbReference>
<dbReference type="Gene3D" id="1.10.1020.10">
    <property type="entry name" value="Adenine-specific Methyltransferase, Domain 2"/>
    <property type="match status" value="1"/>
</dbReference>
<evidence type="ECO:0000256" key="2">
    <source>
        <dbReference type="ARBA" id="ARBA00011900"/>
    </source>
</evidence>
<evidence type="ECO:0000313" key="7">
    <source>
        <dbReference type="EMBL" id="DAE01087.1"/>
    </source>
</evidence>
<accession>A0A8S5P1X3</accession>
<dbReference type="PRINTS" id="PR00505">
    <property type="entry name" value="D12N6MTFRASE"/>
</dbReference>
<dbReference type="GO" id="GO:0032259">
    <property type="term" value="P:methylation"/>
    <property type="evidence" value="ECO:0007669"/>
    <property type="project" value="UniProtKB-KW"/>
</dbReference>
<dbReference type="GO" id="GO:0009007">
    <property type="term" value="F:site-specific DNA-methyltransferase (adenine-specific) activity"/>
    <property type="evidence" value="ECO:0007669"/>
    <property type="project" value="UniProtKB-EC"/>
</dbReference>
<dbReference type="EC" id="2.1.1.72" evidence="2"/>
<dbReference type="InterPro" id="IPR023095">
    <property type="entry name" value="Ade_MeTrfase_dom_2"/>
</dbReference>
<dbReference type="SUPFAM" id="SSF53335">
    <property type="entry name" value="S-adenosyl-L-methionine-dependent methyltransferases"/>
    <property type="match status" value="1"/>
</dbReference>
<dbReference type="InterPro" id="IPR029063">
    <property type="entry name" value="SAM-dependent_MTases_sf"/>
</dbReference>
<dbReference type="InterPro" id="IPR002052">
    <property type="entry name" value="DNA_methylase_N6_adenine_CS"/>
</dbReference>
<name>A0A8S5P1X3_9CAUD</name>
<dbReference type="GO" id="GO:1904047">
    <property type="term" value="F:S-adenosyl-L-methionine binding"/>
    <property type="evidence" value="ECO:0007669"/>
    <property type="project" value="TreeGrafter"/>
</dbReference>
<evidence type="ECO:0000256" key="4">
    <source>
        <dbReference type="ARBA" id="ARBA00022679"/>
    </source>
</evidence>
<evidence type="ECO:0000256" key="3">
    <source>
        <dbReference type="ARBA" id="ARBA00022603"/>
    </source>
</evidence>
<evidence type="ECO:0000256" key="1">
    <source>
        <dbReference type="ARBA" id="ARBA00006594"/>
    </source>
</evidence>
<dbReference type="Pfam" id="PF02086">
    <property type="entry name" value="MethyltransfD12"/>
    <property type="match status" value="1"/>
</dbReference>
<dbReference type="GO" id="GO:0006298">
    <property type="term" value="P:mismatch repair"/>
    <property type="evidence" value="ECO:0007669"/>
    <property type="project" value="TreeGrafter"/>
</dbReference>
<dbReference type="InterPro" id="IPR012327">
    <property type="entry name" value="MeTrfase_D12"/>
</dbReference>
<comment type="catalytic activity">
    <reaction evidence="6">
        <text>a 2'-deoxyadenosine in DNA + S-adenosyl-L-methionine = an N(6)-methyl-2'-deoxyadenosine in DNA + S-adenosyl-L-homocysteine + H(+)</text>
        <dbReference type="Rhea" id="RHEA:15197"/>
        <dbReference type="Rhea" id="RHEA-COMP:12418"/>
        <dbReference type="Rhea" id="RHEA-COMP:12419"/>
        <dbReference type="ChEBI" id="CHEBI:15378"/>
        <dbReference type="ChEBI" id="CHEBI:57856"/>
        <dbReference type="ChEBI" id="CHEBI:59789"/>
        <dbReference type="ChEBI" id="CHEBI:90615"/>
        <dbReference type="ChEBI" id="CHEBI:90616"/>
        <dbReference type="EC" id="2.1.1.72"/>
    </reaction>
</comment>
<reference evidence="7" key="1">
    <citation type="journal article" date="2021" name="Proc. Natl. Acad. Sci. U.S.A.">
        <title>A Catalog of Tens of Thousands of Viruses from Human Metagenomes Reveals Hidden Associations with Chronic Diseases.</title>
        <authorList>
            <person name="Tisza M.J."/>
            <person name="Buck C.B."/>
        </authorList>
    </citation>
    <scope>NUCLEOTIDE SEQUENCE</scope>
    <source>
        <strain evidence="7">CtegP15</strain>
    </source>
</reference>
<dbReference type="PANTHER" id="PTHR30481">
    <property type="entry name" value="DNA ADENINE METHYLASE"/>
    <property type="match status" value="1"/>
</dbReference>
<proteinExistence type="inferred from homology"/>
<dbReference type="PROSITE" id="PS00092">
    <property type="entry name" value="N6_MTASE"/>
    <property type="match status" value="1"/>
</dbReference>
<evidence type="ECO:0000256" key="6">
    <source>
        <dbReference type="ARBA" id="ARBA00047942"/>
    </source>
</evidence>
<dbReference type="GO" id="GO:0043565">
    <property type="term" value="F:sequence-specific DNA binding"/>
    <property type="evidence" value="ECO:0007669"/>
    <property type="project" value="TreeGrafter"/>
</dbReference>
<comment type="similarity">
    <text evidence="1">Belongs to the N(4)/N(6)-methyltransferase family.</text>
</comment>
<organism evidence="7">
    <name type="scientific">Myoviridae sp. ctegP15</name>
    <dbReference type="NCBI Taxonomy" id="2825146"/>
    <lineage>
        <taxon>Viruses</taxon>
        <taxon>Duplodnaviria</taxon>
        <taxon>Heunggongvirae</taxon>
        <taxon>Uroviricota</taxon>
        <taxon>Caudoviricetes</taxon>
    </lineage>
</organism>
<protein>
    <recommendedName>
        <fullName evidence="2">site-specific DNA-methyltransferase (adenine-specific)</fullName>
        <ecNumber evidence="2">2.1.1.72</ecNumber>
    </recommendedName>
</protein>
<dbReference type="GO" id="GO:0009307">
    <property type="term" value="P:DNA restriction-modification system"/>
    <property type="evidence" value="ECO:0007669"/>
    <property type="project" value="InterPro"/>
</dbReference>
<keyword evidence="5" id="KW-0949">S-adenosyl-L-methionine</keyword>
<dbReference type="EMBL" id="BK015319">
    <property type="protein sequence ID" value="DAE01087.1"/>
    <property type="molecule type" value="Genomic_DNA"/>
</dbReference>
<sequence length="270" mass="31631">MARKQYGVPYQGSKSQIAEWIIENLPEADVLVDLFAGGCAITDCALQSGKWDKVIANDKEGSGIELFIDATQGKYKTESRWISRDFFNENKETDPYIKWIWSFGNDGESYLYSKEREMCLEPIWKMIFSDSTEEARRQWKEFCGRGRKNIPDRIQSLEGLERLKKIESLETSRIKKSREDYTKVIIPDNSVIYCDPPYKGVKGYSKSKFDYEAFYEWCTRQSVPVYISEYSMPEELFEVVAEKPKRNTQSSTKNLLRIEKIYKPRKIEVK</sequence>
<evidence type="ECO:0000256" key="5">
    <source>
        <dbReference type="ARBA" id="ARBA00022691"/>
    </source>
</evidence>
<keyword evidence="4" id="KW-0808">Transferase</keyword>
<keyword evidence="3 7" id="KW-0489">Methyltransferase</keyword>